<dbReference type="InterPro" id="IPR023206">
    <property type="entry name" value="Bifunctional_P450_P450_red"/>
</dbReference>
<dbReference type="InterPro" id="IPR039261">
    <property type="entry name" value="FNR_nucleotide-bd"/>
</dbReference>
<keyword evidence="5 14" id="KW-0288">FMN</keyword>
<keyword evidence="3 14" id="KW-0349">Heme</keyword>
<dbReference type="InterPro" id="IPR017938">
    <property type="entry name" value="Riboflavin_synthase-like_b-brl"/>
</dbReference>
<feature type="domain" description="FAD-binding FR-type" evidence="17">
    <location>
        <begin position="663"/>
        <end position="894"/>
    </location>
</feature>
<dbReference type="RefSeq" id="WP_092389342.1">
    <property type="nucleotide sequence ID" value="NZ_LT629787.1"/>
</dbReference>
<dbReference type="InterPro" id="IPR023173">
    <property type="entry name" value="NADPH_Cyt_P450_Rdtase_alpha"/>
</dbReference>
<dbReference type="GO" id="GO:0016655">
    <property type="term" value="F:oxidoreductase activity, acting on NAD(P)H, quinone or similar compound as acceptor"/>
    <property type="evidence" value="ECO:0007669"/>
    <property type="project" value="UniProtKB-ARBA"/>
</dbReference>
<evidence type="ECO:0000256" key="3">
    <source>
        <dbReference type="ARBA" id="ARBA00022617"/>
    </source>
</evidence>
<dbReference type="PANTHER" id="PTHR19384:SF17">
    <property type="entry name" value="NADPH--CYTOCHROME P450 REDUCTASE"/>
    <property type="match status" value="1"/>
</dbReference>
<dbReference type="EC" id="1.6.2.4" evidence="14"/>
<dbReference type="STRING" id="1434072.SAMN05216210_3468"/>
<proteinExistence type="inferred from homology"/>
<name>A0A1H2I0Y6_9GAMM</name>
<evidence type="ECO:0000256" key="13">
    <source>
        <dbReference type="ARBA" id="ARBA00049342"/>
    </source>
</evidence>
<dbReference type="InterPro" id="IPR001709">
    <property type="entry name" value="Flavoprot_Pyr_Nucl_cyt_Rdtase"/>
</dbReference>
<dbReference type="Pfam" id="PF00175">
    <property type="entry name" value="NAD_binding_1"/>
    <property type="match status" value="1"/>
</dbReference>
<keyword evidence="11 14" id="KW-0408">Iron</keyword>
<evidence type="ECO:0000256" key="12">
    <source>
        <dbReference type="ARBA" id="ARBA00023033"/>
    </source>
</evidence>
<dbReference type="SUPFAM" id="SSF52343">
    <property type="entry name" value="Ferredoxin reductase-like, C-terminal NADP-linked domain"/>
    <property type="match status" value="1"/>
</dbReference>
<keyword evidence="8 14" id="KW-0521">NADP</keyword>
<accession>A0A1H2I0Y6</accession>
<evidence type="ECO:0000256" key="5">
    <source>
        <dbReference type="ARBA" id="ARBA00022643"/>
    </source>
</evidence>
<dbReference type="PROSITE" id="PS50902">
    <property type="entry name" value="FLAVODOXIN_LIKE"/>
    <property type="match status" value="1"/>
</dbReference>
<evidence type="ECO:0000256" key="7">
    <source>
        <dbReference type="ARBA" id="ARBA00022827"/>
    </source>
</evidence>
<dbReference type="GO" id="GO:0005506">
    <property type="term" value="F:iron ion binding"/>
    <property type="evidence" value="ECO:0007669"/>
    <property type="project" value="UniProtKB-UniRule"/>
</dbReference>
<comment type="catalytic activity">
    <reaction evidence="14">
        <text>an organic molecule + reduced [NADPH--hemoprotein reductase] + O2 = an alcohol + oxidized [NADPH--hemoprotein reductase] + H2O + H(+)</text>
        <dbReference type="Rhea" id="RHEA:17149"/>
        <dbReference type="Rhea" id="RHEA-COMP:11964"/>
        <dbReference type="Rhea" id="RHEA-COMP:11965"/>
        <dbReference type="ChEBI" id="CHEBI:15377"/>
        <dbReference type="ChEBI" id="CHEBI:15378"/>
        <dbReference type="ChEBI" id="CHEBI:15379"/>
        <dbReference type="ChEBI" id="CHEBI:30879"/>
        <dbReference type="ChEBI" id="CHEBI:57618"/>
        <dbReference type="ChEBI" id="CHEBI:58210"/>
        <dbReference type="ChEBI" id="CHEBI:142491"/>
        <dbReference type="EC" id="1.14.14.1"/>
    </reaction>
</comment>
<evidence type="ECO:0000256" key="14">
    <source>
        <dbReference type="PIRNR" id="PIRNR000209"/>
    </source>
</evidence>
<dbReference type="GO" id="GO:0020037">
    <property type="term" value="F:heme binding"/>
    <property type="evidence" value="ECO:0007669"/>
    <property type="project" value="UniProtKB-UniRule"/>
</dbReference>
<sequence length="1045" mass="116026">MTDISIPQPKPAPWLGNLPDIDPQTPIQSMMQLVREYGPLMRLDFPVGRVLMLSSQALANEVCDESRFAKKVHASLQQLRAIGGDGLFTAYNDEPNWGKAHRILMPAFGPMGLRDMFEPMLDIAEQMLTRWERFGAHVELDAAEQMTRLTLDTIALCGFDYRFNSFYRDDLHPFVDAMMSSLTEAGIRSRRPPFINKLRKKAARQFDKDTELLYGVSDQLIAERRKRPVDKPDLLNRMLEAVDPVTGERLSDENIRYQMVTFLIAGHETTSGLLSFALYFLLNNPEALRKAQAQVDAVMGESIPTLDHLSRLRHVEQILMETLRLWPTAPAFAVSPHEDTLLAGKYPVTPRDVLMVMLPMLHRDPAVWGDDADAFRPERFDPELEKALPPNAWKPFGNGMRACIGRPFAMQEAMLVLSMLLQRFDIEAVDPNYPLQIKETLTLKPEGFQIRVRRRNNQPQRWAGVVATPQEAPTAKTTAHAETSAKGVPLLVLYGSNTGSAEAFARRISEEAAHNGFAARCHSLDEQTGSLPTDGPVLLLSASYEGEPPDNARRFVDWLADQPADSLTGVRYAVFGCGNRQWASTYQAIPQKLDDCLQRAGAEALLPRAEADANADFFATFDDWYRGLWPTLAEACGIESVAQAPSISLQASSQSRCRALNQPQMQLAQVLDNRELVATANANSAPDGRKRNIQLALPDGMTYQTGDYLTVLPSNPPAQVQRVLRRFGLTADTRISADAVPGFWNATQSLGDLLSHYLELAQPVSRQQLQQLCAATRCPPEKAELEALLAPEVFQRELAQPRVSVLELLERVPGCELSLADYLAMLPPLRPRQYSISSAPAQHPGQCSLTLSVLQGKAWSAQDDFVGVASNWLAGLRPGDRLPVLVQASSFHPPAEVQQPIIMVAAGAGLAPFRGFIQQRAANWPEGQAPDLLFFGCRNPEADLLYSDELEAWQADGVISLHTAFSRRDGEYIQAVLWREREQVMDQLAAGASLYVCGEGEKMAPAVRDTLIRAWAEREGVDQAAAATWFAGLRERGRYAEDIFA</sequence>
<dbReference type="InterPro" id="IPR017972">
    <property type="entry name" value="Cyt_P450_CS"/>
</dbReference>
<dbReference type="InterPro" id="IPR029039">
    <property type="entry name" value="Flavoprotein-like_sf"/>
</dbReference>
<evidence type="ECO:0000313" key="19">
    <source>
        <dbReference type="Proteomes" id="UP000243924"/>
    </source>
</evidence>
<dbReference type="PRINTS" id="PR00371">
    <property type="entry name" value="FPNCR"/>
</dbReference>
<evidence type="ECO:0000256" key="8">
    <source>
        <dbReference type="ARBA" id="ARBA00022857"/>
    </source>
</evidence>
<comment type="similarity">
    <text evidence="1 14">In the N-terminal section; belongs to the cytochrome P450 family.</text>
</comment>
<keyword evidence="7 14" id="KW-0274">FAD</keyword>
<dbReference type="GO" id="GO:0005829">
    <property type="term" value="C:cytosol"/>
    <property type="evidence" value="ECO:0007669"/>
    <property type="project" value="TreeGrafter"/>
</dbReference>
<protein>
    <recommendedName>
        <fullName evidence="14">Bifunctional cytochrome P450/NADPH--P450 reductase</fullName>
    </recommendedName>
    <domain>
        <recommendedName>
            <fullName evidence="14">Cytochrome P450</fullName>
            <ecNumber evidence="14">1.14.14.1</ecNumber>
        </recommendedName>
    </domain>
    <domain>
        <recommendedName>
            <fullName evidence="14">NADPH--cytochrome P450 reductase</fullName>
            <ecNumber evidence="14">1.6.2.4</ecNumber>
        </recommendedName>
    </domain>
</protein>
<keyword evidence="6 14" id="KW-0479">Metal-binding</keyword>
<dbReference type="GO" id="GO:0050660">
    <property type="term" value="F:flavin adenine dinucleotide binding"/>
    <property type="evidence" value="ECO:0007669"/>
    <property type="project" value="TreeGrafter"/>
</dbReference>
<feature type="domain" description="Flavodoxin-like" evidence="16">
    <location>
        <begin position="490"/>
        <end position="629"/>
    </location>
</feature>
<evidence type="ECO:0000256" key="15">
    <source>
        <dbReference type="PIRSR" id="PIRSR000209-1"/>
    </source>
</evidence>
<reference evidence="19" key="1">
    <citation type="submission" date="2016-10" db="EMBL/GenBank/DDBJ databases">
        <authorList>
            <person name="Varghese N."/>
            <person name="Submissions S."/>
        </authorList>
    </citation>
    <scope>NUCLEOTIDE SEQUENCE [LARGE SCALE GENOMIC DNA]</scope>
    <source>
        <strain evidence="19">CECT 8338</strain>
    </source>
</reference>
<comment type="cofactor">
    <cofactor evidence="14 15">
        <name>heme</name>
        <dbReference type="ChEBI" id="CHEBI:30413"/>
    </cofactor>
</comment>
<evidence type="ECO:0000313" key="18">
    <source>
        <dbReference type="EMBL" id="SDU37773.1"/>
    </source>
</evidence>
<dbReference type="SUPFAM" id="SSF48264">
    <property type="entry name" value="Cytochrome P450"/>
    <property type="match status" value="1"/>
</dbReference>
<evidence type="ECO:0000259" key="16">
    <source>
        <dbReference type="PROSITE" id="PS50902"/>
    </source>
</evidence>
<keyword evidence="4 14" id="KW-0285">Flavoprotein</keyword>
<evidence type="ECO:0000256" key="2">
    <source>
        <dbReference type="ARBA" id="ARBA00022448"/>
    </source>
</evidence>
<evidence type="ECO:0000256" key="10">
    <source>
        <dbReference type="ARBA" id="ARBA00023002"/>
    </source>
</evidence>
<dbReference type="InterPro" id="IPR001094">
    <property type="entry name" value="Flavdoxin-like"/>
</dbReference>
<comment type="catalytic activity">
    <reaction evidence="13 14">
        <text>2 oxidized [cytochrome P450] + NADPH = 2 reduced [cytochrome P450] + NADP(+) + H(+)</text>
        <dbReference type="Rhea" id="RHEA:24040"/>
        <dbReference type="Rhea" id="RHEA-COMP:14627"/>
        <dbReference type="Rhea" id="RHEA-COMP:14628"/>
        <dbReference type="ChEBI" id="CHEBI:15378"/>
        <dbReference type="ChEBI" id="CHEBI:55376"/>
        <dbReference type="ChEBI" id="CHEBI:57783"/>
        <dbReference type="ChEBI" id="CHEBI:58349"/>
        <dbReference type="ChEBI" id="CHEBI:60344"/>
        <dbReference type="EC" id="1.6.2.4"/>
    </reaction>
</comment>
<keyword evidence="19" id="KW-1185">Reference proteome</keyword>
<dbReference type="CDD" id="cd06206">
    <property type="entry name" value="bifunctional_CYPOR"/>
    <property type="match status" value="1"/>
</dbReference>
<gene>
    <name evidence="18" type="ORF">SAMN05216210_3468</name>
</gene>
<dbReference type="InterPro" id="IPR003097">
    <property type="entry name" value="CysJ-like_FAD-binding"/>
</dbReference>
<keyword evidence="12 14" id="KW-0503">Monooxygenase</keyword>
<dbReference type="OrthoDB" id="9816402at2"/>
<keyword evidence="10 14" id="KW-0560">Oxidoreductase</keyword>
<dbReference type="Pfam" id="PF00258">
    <property type="entry name" value="Flavodoxin_1"/>
    <property type="match status" value="1"/>
</dbReference>
<dbReference type="EMBL" id="LT629787">
    <property type="protein sequence ID" value="SDU37773.1"/>
    <property type="molecule type" value="Genomic_DNA"/>
</dbReference>
<dbReference type="InterPro" id="IPR017927">
    <property type="entry name" value="FAD-bd_FR_type"/>
</dbReference>
<dbReference type="Gene3D" id="2.40.30.10">
    <property type="entry name" value="Translation factors"/>
    <property type="match status" value="1"/>
</dbReference>
<dbReference type="GO" id="GO:0010181">
    <property type="term" value="F:FMN binding"/>
    <property type="evidence" value="ECO:0007669"/>
    <property type="project" value="UniProtKB-UniRule"/>
</dbReference>
<dbReference type="Gene3D" id="1.10.630.10">
    <property type="entry name" value="Cytochrome P450"/>
    <property type="match status" value="1"/>
</dbReference>
<dbReference type="GO" id="GO:0070330">
    <property type="term" value="F:aromatase activity"/>
    <property type="evidence" value="ECO:0007669"/>
    <property type="project" value="UniProtKB-UniRule"/>
</dbReference>
<evidence type="ECO:0000256" key="11">
    <source>
        <dbReference type="ARBA" id="ARBA00023004"/>
    </source>
</evidence>
<keyword evidence="2 14" id="KW-0813">Transport</keyword>
<evidence type="ECO:0000256" key="4">
    <source>
        <dbReference type="ARBA" id="ARBA00022630"/>
    </source>
</evidence>
<keyword evidence="9 14" id="KW-0249">Electron transport</keyword>
<comment type="cofactor">
    <cofactor evidence="14">
        <name>FAD</name>
        <dbReference type="ChEBI" id="CHEBI:57692"/>
    </cofactor>
    <cofactor evidence="14">
        <name>FMN</name>
        <dbReference type="ChEBI" id="CHEBI:58210"/>
    </cofactor>
</comment>
<dbReference type="FunFam" id="1.10.630.10:FF:000040">
    <property type="entry name" value="Bifunctional cytochrome P450/NADPH--P450 reductase"/>
    <property type="match status" value="1"/>
</dbReference>
<dbReference type="InterPro" id="IPR001433">
    <property type="entry name" value="OxRdtase_FAD/NAD-bd"/>
</dbReference>
<dbReference type="Pfam" id="PF00667">
    <property type="entry name" value="FAD_binding_1"/>
    <property type="match status" value="1"/>
</dbReference>
<evidence type="ECO:0000256" key="1">
    <source>
        <dbReference type="ARBA" id="ARBA00010018"/>
    </source>
</evidence>
<dbReference type="EC" id="1.14.14.1" evidence="14"/>
<dbReference type="SUPFAM" id="SSF63380">
    <property type="entry name" value="Riboflavin synthase domain-like"/>
    <property type="match status" value="1"/>
</dbReference>
<organism evidence="18 19">
    <name type="scientific">Halopseudomonas salegens</name>
    <dbReference type="NCBI Taxonomy" id="1434072"/>
    <lineage>
        <taxon>Bacteria</taxon>
        <taxon>Pseudomonadati</taxon>
        <taxon>Pseudomonadota</taxon>
        <taxon>Gammaproteobacteria</taxon>
        <taxon>Pseudomonadales</taxon>
        <taxon>Pseudomonadaceae</taxon>
        <taxon>Halopseudomonas</taxon>
    </lineage>
</organism>
<dbReference type="PIRSF" id="PIRSF000209">
    <property type="entry name" value="Bifunctional_P450_P450R"/>
    <property type="match status" value="1"/>
</dbReference>
<dbReference type="SUPFAM" id="SSF52218">
    <property type="entry name" value="Flavoproteins"/>
    <property type="match status" value="1"/>
</dbReference>
<feature type="binding site" description="axial binding residue" evidence="15">
    <location>
        <position position="403"/>
    </location>
    <ligand>
        <name>heme</name>
        <dbReference type="ChEBI" id="CHEBI:30413"/>
    </ligand>
    <ligandPart>
        <name>Fe</name>
        <dbReference type="ChEBI" id="CHEBI:18248"/>
    </ligandPart>
</feature>
<dbReference type="Proteomes" id="UP000243924">
    <property type="component" value="Chromosome I"/>
</dbReference>
<dbReference type="CDD" id="cd11068">
    <property type="entry name" value="CYP120A1"/>
    <property type="match status" value="1"/>
</dbReference>
<dbReference type="InterPro" id="IPR001128">
    <property type="entry name" value="Cyt_P450"/>
</dbReference>
<dbReference type="InterPro" id="IPR008254">
    <property type="entry name" value="Flavodoxin/NO_synth"/>
</dbReference>
<dbReference type="PRINTS" id="PR00369">
    <property type="entry name" value="FLAVODOXIN"/>
</dbReference>
<dbReference type="Gene3D" id="3.40.50.360">
    <property type="match status" value="1"/>
</dbReference>
<dbReference type="InterPro" id="IPR036396">
    <property type="entry name" value="Cyt_P450_sf"/>
</dbReference>
<evidence type="ECO:0000259" key="17">
    <source>
        <dbReference type="PROSITE" id="PS51384"/>
    </source>
</evidence>
<dbReference type="PANTHER" id="PTHR19384">
    <property type="entry name" value="NITRIC OXIDE SYNTHASE-RELATED"/>
    <property type="match status" value="1"/>
</dbReference>
<dbReference type="Pfam" id="PF00067">
    <property type="entry name" value="p450"/>
    <property type="match status" value="1"/>
</dbReference>
<dbReference type="PROSITE" id="PS51384">
    <property type="entry name" value="FAD_FR"/>
    <property type="match status" value="1"/>
</dbReference>
<dbReference type="GO" id="GO:0003958">
    <property type="term" value="F:NADPH-hemoprotein reductase activity"/>
    <property type="evidence" value="ECO:0007669"/>
    <property type="project" value="UniProtKB-UniRule"/>
</dbReference>
<dbReference type="Gene3D" id="3.40.50.80">
    <property type="entry name" value="Nucleotide-binding domain of ferredoxin-NADP reductase (FNR) module"/>
    <property type="match status" value="1"/>
</dbReference>
<dbReference type="AlphaFoldDB" id="A0A1H2I0Y6"/>
<dbReference type="PROSITE" id="PS00086">
    <property type="entry name" value="CYTOCHROME_P450"/>
    <property type="match status" value="1"/>
</dbReference>
<dbReference type="Gene3D" id="1.20.990.10">
    <property type="entry name" value="NADPH-cytochrome p450 Reductase, Chain A, domain 3"/>
    <property type="match status" value="1"/>
</dbReference>
<evidence type="ECO:0000256" key="6">
    <source>
        <dbReference type="ARBA" id="ARBA00022723"/>
    </source>
</evidence>
<evidence type="ECO:0000256" key="9">
    <source>
        <dbReference type="ARBA" id="ARBA00022982"/>
    </source>
</evidence>